<sequence length="167" mass="18207">MLPTSQENNISGVISPASFSEVYPSNNLENISNITQRNEVLDGTTSSPFYLHTEQGSPNSGTLGLTNTAVLTAQFATALPGLRPLDFPARAATRAKQELTFLQGFDTLLIFNFFAFPTFKQRYGTPTSNSGYQISSTWQFALSTAAEAGEIVGLLTNSYFTNRIGYR</sequence>
<dbReference type="OrthoDB" id="10503450at2759"/>
<comment type="caution">
    <text evidence="1">The sequence shown here is derived from an EMBL/GenBank/DDBJ whole genome shotgun (WGS) entry which is preliminary data.</text>
</comment>
<organism evidence="1 2">
    <name type="scientific">Penicillium cataractarum</name>
    <dbReference type="NCBI Taxonomy" id="2100454"/>
    <lineage>
        <taxon>Eukaryota</taxon>
        <taxon>Fungi</taxon>
        <taxon>Dikarya</taxon>
        <taxon>Ascomycota</taxon>
        <taxon>Pezizomycotina</taxon>
        <taxon>Eurotiomycetes</taxon>
        <taxon>Eurotiomycetidae</taxon>
        <taxon>Eurotiales</taxon>
        <taxon>Aspergillaceae</taxon>
        <taxon>Penicillium</taxon>
    </lineage>
</organism>
<name>A0A9W9V0M9_9EURO</name>
<dbReference type="RefSeq" id="XP_056551041.1">
    <property type="nucleotide sequence ID" value="XM_056702041.1"/>
</dbReference>
<reference evidence="1" key="2">
    <citation type="journal article" date="2023" name="IMA Fungus">
        <title>Comparative genomic study of the Penicillium genus elucidates a diverse pangenome and 15 lateral gene transfer events.</title>
        <authorList>
            <person name="Petersen C."/>
            <person name="Sorensen T."/>
            <person name="Nielsen M.R."/>
            <person name="Sondergaard T.E."/>
            <person name="Sorensen J.L."/>
            <person name="Fitzpatrick D.A."/>
            <person name="Frisvad J.C."/>
            <person name="Nielsen K.L."/>
        </authorList>
    </citation>
    <scope>NUCLEOTIDE SEQUENCE</scope>
    <source>
        <strain evidence="1">IBT 29864</strain>
    </source>
</reference>
<protein>
    <submittedName>
        <fullName evidence="1">Uncharacterized protein</fullName>
    </submittedName>
</protein>
<gene>
    <name evidence="1" type="ORF">N7496_009127</name>
</gene>
<evidence type="ECO:0000313" key="1">
    <source>
        <dbReference type="EMBL" id="KAJ5363414.1"/>
    </source>
</evidence>
<dbReference type="EMBL" id="JAPZBS010000008">
    <property type="protein sequence ID" value="KAJ5363414.1"/>
    <property type="molecule type" value="Genomic_DNA"/>
</dbReference>
<reference evidence="1" key="1">
    <citation type="submission" date="2022-11" db="EMBL/GenBank/DDBJ databases">
        <authorList>
            <person name="Petersen C."/>
        </authorList>
    </citation>
    <scope>NUCLEOTIDE SEQUENCE</scope>
    <source>
        <strain evidence="1">IBT 29864</strain>
    </source>
</reference>
<dbReference type="AlphaFoldDB" id="A0A9W9V0M9"/>
<dbReference type="Proteomes" id="UP001147782">
    <property type="component" value="Unassembled WGS sequence"/>
</dbReference>
<proteinExistence type="predicted"/>
<evidence type="ECO:0000313" key="2">
    <source>
        <dbReference type="Proteomes" id="UP001147782"/>
    </source>
</evidence>
<accession>A0A9W9V0M9</accession>
<keyword evidence="2" id="KW-1185">Reference proteome</keyword>
<dbReference type="GeneID" id="81441220"/>